<evidence type="ECO:0000313" key="3">
    <source>
        <dbReference type="EMBL" id="SUC18397.1"/>
    </source>
</evidence>
<proteinExistence type="predicted"/>
<feature type="transmembrane region" description="Helical" evidence="1">
    <location>
        <begin position="120"/>
        <end position="139"/>
    </location>
</feature>
<dbReference type="Proteomes" id="UP000254191">
    <property type="component" value="Unassembled WGS sequence"/>
</dbReference>
<sequence length="153" mass="17778">MKKPLSLWITQFLIVCCIILILYFFITNASLLLNLYSFDMPAEIKIEIYLWSFIRLLVLIIQISALYFSFRCDKRARVLTILAWLPIIIVMLWSNFHEGLTSLNESGISYDNDAQRSGGIIGKLILAGLSLWLTSIILFSKKLKRYFLFEKSE</sequence>
<dbReference type="Proteomes" id="UP001171165">
    <property type="component" value="Unassembled WGS sequence"/>
</dbReference>
<dbReference type="AlphaFoldDB" id="A0A379FFB3"/>
<dbReference type="EMBL" id="UGTS01000004">
    <property type="protein sequence ID" value="SUC18397.1"/>
    <property type="molecule type" value="Genomic_DNA"/>
</dbReference>
<feature type="transmembrane region" description="Helical" evidence="1">
    <location>
        <begin position="48"/>
        <end position="70"/>
    </location>
</feature>
<organism evidence="3 4">
    <name type="scientific">Proteus mirabilis</name>
    <dbReference type="NCBI Taxonomy" id="584"/>
    <lineage>
        <taxon>Bacteria</taxon>
        <taxon>Pseudomonadati</taxon>
        <taxon>Pseudomonadota</taxon>
        <taxon>Gammaproteobacteria</taxon>
        <taxon>Enterobacterales</taxon>
        <taxon>Morganellaceae</taxon>
        <taxon>Proteus</taxon>
    </lineage>
</organism>
<dbReference type="KEGG" id="pvl:AOB99_06945"/>
<keyword evidence="1" id="KW-1133">Transmembrane helix</keyword>
<dbReference type="OMA" id="IKIEIYL"/>
<dbReference type="EMBL" id="ABKSPD020000020">
    <property type="protein sequence ID" value="EKW9777912.1"/>
    <property type="molecule type" value="Genomic_DNA"/>
</dbReference>
<dbReference type="RefSeq" id="WP_004242517.1">
    <property type="nucleotide sequence ID" value="NZ_CAXOIC010000012.1"/>
</dbReference>
<accession>A0A379FFB3</accession>
<reference evidence="2" key="2">
    <citation type="submission" date="2023-06" db="EMBL/GenBank/DDBJ databases">
        <authorList>
            <consortium name="Clinical and Environmental Microbiology Branch: Whole genome sequencing antimicrobial resistance pathogens in the healthcare setting"/>
        </authorList>
    </citation>
    <scope>NUCLEOTIDE SEQUENCE</scope>
    <source>
        <strain evidence="2">Microbial</strain>
    </source>
</reference>
<dbReference type="GeneID" id="6802031"/>
<evidence type="ECO:0000313" key="4">
    <source>
        <dbReference type="Proteomes" id="UP000254191"/>
    </source>
</evidence>
<evidence type="ECO:0000256" key="1">
    <source>
        <dbReference type="SAM" id="Phobius"/>
    </source>
</evidence>
<protein>
    <submittedName>
        <fullName evidence="3">Uncharacterized protein</fullName>
    </submittedName>
</protein>
<keyword evidence="1" id="KW-0812">Transmembrane</keyword>
<name>A0A379FFB3_PROMI</name>
<feature type="transmembrane region" description="Helical" evidence="1">
    <location>
        <begin position="12"/>
        <end position="36"/>
    </location>
</feature>
<feature type="transmembrane region" description="Helical" evidence="1">
    <location>
        <begin position="77"/>
        <end position="96"/>
    </location>
</feature>
<evidence type="ECO:0000313" key="2">
    <source>
        <dbReference type="EMBL" id="EKW9777912.1"/>
    </source>
</evidence>
<keyword evidence="1" id="KW-0472">Membrane</keyword>
<gene>
    <name evidence="3" type="ORF">NCTC11938_00723</name>
    <name evidence="2" type="ORF">PW210_003792</name>
</gene>
<reference evidence="3 4" key="1">
    <citation type="submission" date="2018-06" db="EMBL/GenBank/DDBJ databases">
        <authorList>
            <consortium name="Pathogen Informatics"/>
            <person name="Doyle S."/>
        </authorList>
    </citation>
    <scope>NUCLEOTIDE SEQUENCE [LARGE SCALE GENOMIC DNA]</scope>
    <source>
        <strain evidence="3 4">NCTC11938</strain>
    </source>
</reference>